<dbReference type="AlphaFoldDB" id="A0A1Q9ANS5"/>
<organism evidence="1 2">
    <name type="scientific">Xaviernesmea rhizosphaerae</name>
    <dbReference type="NCBI Taxonomy" id="1672749"/>
    <lineage>
        <taxon>Bacteria</taxon>
        <taxon>Pseudomonadati</taxon>
        <taxon>Pseudomonadota</taxon>
        <taxon>Alphaproteobacteria</taxon>
        <taxon>Hyphomicrobiales</taxon>
        <taxon>Rhizobiaceae</taxon>
        <taxon>Rhizobium/Agrobacterium group</taxon>
        <taxon>Xaviernesmea</taxon>
    </lineage>
</organism>
<dbReference type="Gene3D" id="1.10.10.1320">
    <property type="entry name" value="Anti-sigma factor, zinc-finger domain"/>
    <property type="match status" value="1"/>
</dbReference>
<proteinExistence type="predicted"/>
<dbReference type="InterPro" id="IPR041916">
    <property type="entry name" value="Anti_sigma_zinc_sf"/>
</dbReference>
<dbReference type="STRING" id="1672749.BJF92_21440"/>
<name>A0A1Q9ANS5_9HYPH</name>
<gene>
    <name evidence="1" type="ORF">BJF92_21440</name>
</gene>
<dbReference type="OrthoDB" id="7187254at2"/>
<evidence type="ECO:0000313" key="2">
    <source>
        <dbReference type="Proteomes" id="UP000186143"/>
    </source>
</evidence>
<protein>
    <recommendedName>
        <fullName evidence="3">Anti-sigma factor</fullName>
    </recommendedName>
</protein>
<dbReference type="Proteomes" id="UP000186143">
    <property type="component" value="Unassembled WGS sequence"/>
</dbReference>
<sequence length="258" mass="27799">MSGQEQDITDNDVLAYADGQLDGDARDRVERHLTADPAATALVREWQRQNGLLEALYGPVARESVPERLQPQRLARLRKASDASSWRQLAAALALLALGTGSGWLAHGFLAGDRGMAEPLVAQAVEAHDLYSGDVLHPVEVKAEDSAHLQTWLSKRLDRKLSIPDLRSDGLNLVGGRLLPAAGGEPAALIMYEDDSGQHVSLYVVPTDDGGETALRYNNVDGLEAISWTDEDVHCALIGGLPRARLEAIAKAAYAQLI</sequence>
<dbReference type="RefSeq" id="WP_075633417.1">
    <property type="nucleotide sequence ID" value="NZ_MKIO01000020.1"/>
</dbReference>
<evidence type="ECO:0000313" key="1">
    <source>
        <dbReference type="EMBL" id="OLP57065.1"/>
    </source>
</evidence>
<evidence type="ECO:0008006" key="3">
    <source>
        <dbReference type="Google" id="ProtNLM"/>
    </source>
</evidence>
<dbReference type="EMBL" id="MKIO01000020">
    <property type="protein sequence ID" value="OLP57065.1"/>
    <property type="molecule type" value="Genomic_DNA"/>
</dbReference>
<comment type="caution">
    <text evidence="1">The sequence shown here is derived from an EMBL/GenBank/DDBJ whole genome shotgun (WGS) entry which is preliminary data.</text>
</comment>
<reference evidence="1 2" key="1">
    <citation type="submission" date="2016-09" db="EMBL/GenBank/DDBJ databases">
        <title>Rhizobium sp. nov., a novel species isolated from the rice rhizosphere.</title>
        <authorList>
            <person name="Zhao J."/>
            <person name="Zhang X."/>
        </authorList>
    </citation>
    <scope>NUCLEOTIDE SEQUENCE [LARGE SCALE GENOMIC DNA]</scope>
    <source>
        <strain evidence="1 2">MH17</strain>
    </source>
</reference>
<accession>A0A1Q9ANS5</accession>